<sequence length="544" mass="62991">MSLAKLAFEQLEKDNYTFSETQISECGINIKTVTAFSGVLTEMLKEDVSRDKVYRFIHLSVQEFLAALHVHSTFVDTEVNVLKDSTFDRVIGYIFKPSLIKLHQAAVEKALSSRNGRWDLVLRFLMGLSQPSNQKLLHGLFKETQFNSAKTAKYIQRKLDQNLPVEQSLNLIYCLAELNDRTLERRIQDAVQSGSLSKQNLTPGEWSALTFVLLSKPDRKDFDLKKYSATEQALRRLMPVVKASNKAMLNLCNLTERVCAELGSLLSSDSCQLTELDLSDNDLKDSGIKKLLAALTTPNYNLQVLRLCGCQITENGCAALAAALQSKQLNVRELDLRYNHPGDSGVNLLFDLQTNADCSLEEFRFDESEEKWLRPGLKKYFCQLNWSAEPLPNGLKMSEDWKELKNECDSKPEFQCTNELSDRCYWEVECHAAWCLFFRLNSWRLYFQTKLLASVLQTKLLASVLQTKLLASVLQTKLLALNSWRLFFGLNSWRLYFRLNSWRLYFRLNPWRLYFRLNSWRLYFRLNSWRLYFQAKLLAFVFSD</sequence>
<dbReference type="PROSITE" id="PS51450">
    <property type="entry name" value="LRR"/>
    <property type="match status" value="1"/>
</dbReference>
<dbReference type="EMBL" id="JBBPFD010000039">
    <property type="protein sequence ID" value="KAK7880905.1"/>
    <property type="molecule type" value="Genomic_DNA"/>
</dbReference>
<dbReference type="Proteomes" id="UP001460270">
    <property type="component" value="Unassembled WGS sequence"/>
</dbReference>
<dbReference type="SMART" id="SM00368">
    <property type="entry name" value="LRR_RI"/>
    <property type="match status" value="3"/>
</dbReference>
<dbReference type="InterPro" id="IPR051261">
    <property type="entry name" value="NLR"/>
</dbReference>
<keyword evidence="3" id="KW-0433">Leucine-rich repeat</keyword>
<keyword evidence="4" id="KW-0677">Repeat</keyword>
<evidence type="ECO:0000256" key="5">
    <source>
        <dbReference type="ARBA" id="ARBA00022741"/>
    </source>
</evidence>
<comment type="caution">
    <text evidence="9">The sequence shown here is derived from an EMBL/GenBank/DDBJ whole genome shotgun (WGS) entry which is preliminary data.</text>
</comment>
<feature type="domain" description="NACHT LRR and PYD" evidence="7">
    <location>
        <begin position="58"/>
        <end position="183"/>
    </location>
</feature>
<dbReference type="Pfam" id="PF13516">
    <property type="entry name" value="LRR_6"/>
    <property type="match status" value="1"/>
</dbReference>
<proteinExistence type="predicted"/>
<accession>A0AAW0MJH2</accession>
<dbReference type="InterPro" id="IPR041075">
    <property type="entry name" value="NOD1/2_WH"/>
</dbReference>
<organism evidence="9 10">
    <name type="scientific">Mugilogobius chulae</name>
    <name type="common">yellowstripe goby</name>
    <dbReference type="NCBI Taxonomy" id="88201"/>
    <lineage>
        <taxon>Eukaryota</taxon>
        <taxon>Metazoa</taxon>
        <taxon>Chordata</taxon>
        <taxon>Craniata</taxon>
        <taxon>Vertebrata</taxon>
        <taxon>Euteleostomi</taxon>
        <taxon>Actinopterygii</taxon>
        <taxon>Neopterygii</taxon>
        <taxon>Teleostei</taxon>
        <taxon>Neoteleostei</taxon>
        <taxon>Acanthomorphata</taxon>
        <taxon>Gobiaria</taxon>
        <taxon>Gobiiformes</taxon>
        <taxon>Gobioidei</taxon>
        <taxon>Gobiidae</taxon>
        <taxon>Gobionellinae</taxon>
        <taxon>Mugilogobius</taxon>
    </lineage>
</organism>
<dbReference type="InterPro" id="IPR032675">
    <property type="entry name" value="LRR_dom_sf"/>
</dbReference>
<gene>
    <name evidence="9" type="ORF">WMY93_032461</name>
</gene>
<dbReference type="AlphaFoldDB" id="A0AAW0MJH2"/>
<evidence type="ECO:0000256" key="3">
    <source>
        <dbReference type="ARBA" id="ARBA00022614"/>
    </source>
</evidence>
<keyword evidence="10" id="KW-1185">Reference proteome</keyword>
<evidence type="ECO:0000256" key="6">
    <source>
        <dbReference type="ARBA" id="ARBA00022840"/>
    </source>
</evidence>
<evidence type="ECO:0000256" key="1">
    <source>
        <dbReference type="ARBA" id="ARBA00004496"/>
    </source>
</evidence>
<keyword evidence="2" id="KW-0963">Cytoplasm</keyword>
<reference evidence="10" key="1">
    <citation type="submission" date="2024-04" db="EMBL/GenBank/DDBJ databases">
        <title>Salinicola lusitanus LLJ914,a marine bacterium isolated from the Okinawa Trough.</title>
        <authorList>
            <person name="Li J."/>
        </authorList>
    </citation>
    <scope>NUCLEOTIDE SEQUENCE [LARGE SCALE GENOMIC DNA]</scope>
</reference>
<protein>
    <recommendedName>
        <fullName evidence="11">NACHT LRR and PYD domain-containing protein</fullName>
    </recommendedName>
</protein>
<dbReference type="GO" id="GO:0005524">
    <property type="term" value="F:ATP binding"/>
    <property type="evidence" value="ECO:0007669"/>
    <property type="project" value="UniProtKB-KW"/>
</dbReference>
<evidence type="ECO:0000259" key="7">
    <source>
        <dbReference type="Pfam" id="PF17776"/>
    </source>
</evidence>
<dbReference type="InterPro" id="IPR041267">
    <property type="entry name" value="NLRP_HD2"/>
</dbReference>
<evidence type="ECO:0000256" key="2">
    <source>
        <dbReference type="ARBA" id="ARBA00022490"/>
    </source>
</evidence>
<evidence type="ECO:0008006" key="11">
    <source>
        <dbReference type="Google" id="ProtNLM"/>
    </source>
</evidence>
<keyword evidence="5" id="KW-0547">Nucleotide-binding</keyword>
<evidence type="ECO:0000313" key="10">
    <source>
        <dbReference type="Proteomes" id="UP001460270"/>
    </source>
</evidence>
<evidence type="ECO:0000313" key="9">
    <source>
        <dbReference type="EMBL" id="KAK7880905.1"/>
    </source>
</evidence>
<dbReference type="SUPFAM" id="SSF52047">
    <property type="entry name" value="RNI-like"/>
    <property type="match status" value="1"/>
</dbReference>
<dbReference type="PANTHER" id="PTHR24106">
    <property type="entry name" value="NACHT, LRR AND CARD DOMAINS-CONTAINING"/>
    <property type="match status" value="1"/>
</dbReference>
<evidence type="ECO:0000259" key="8">
    <source>
        <dbReference type="Pfam" id="PF17779"/>
    </source>
</evidence>
<comment type="subcellular location">
    <subcellularLocation>
        <location evidence="1">Cytoplasm</location>
    </subcellularLocation>
</comment>
<dbReference type="GO" id="GO:0005737">
    <property type="term" value="C:cytoplasm"/>
    <property type="evidence" value="ECO:0007669"/>
    <property type="project" value="UniProtKB-SubCell"/>
</dbReference>
<feature type="domain" description="NOD1/2 winged helix" evidence="8">
    <location>
        <begin position="2"/>
        <end position="56"/>
    </location>
</feature>
<dbReference type="InterPro" id="IPR001611">
    <property type="entry name" value="Leu-rich_rpt"/>
</dbReference>
<evidence type="ECO:0000256" key="4">
    <source>
        <dbReference type="ARBA" id="ARBA00022737"/>
    </source>
</evidence>
<name>A0AAW0MJH2_9GOBI</name>
<dbReference type="Pfam" id="PF17779">
    <property type="entry name" value="WHD_NOD2"/>
    <property type="match status" value="1"/>
</dbReference>
<dbReference type="Pfam" id="PF17776">
    <property type="entry name" value="NLRC4_HD2"/>
    <property type="match status" value="1"/>
</dbReference>
<dbReference type="Gene3D" id="3.80.10.10">
    <property type="entry name" value="Ribonuclease Inhibitor"/>
    <property type="match status" value="1"/>
</dbReference>
<keyword evidence="6" id="KW-0067">ATP-binding</keyword>